<evidence type="ECO:0000313" key="8">
    <source>
        <dbReference type="EMBL" id="HGY93247.1"/>
    </source>
</evidence>
<dbReference type="Gene3D" id="1.10.150.170">
    <property type="entry name" value="Putative methyltransferase TM0872, insert domain"/>
    <property type="match status" value="1"/>
</dbReference>
<gene>
    <name evidence="6 8" type="primary">rsmH</name>
    <name evidence="8" type="ORF">ENW50_00945</name>
</gene>
<evidence type="ECO:0000256" key="4">
    <source>
        <dbReference type="ARBA" id="ARBA00022679"/>
    </source>
</evidence>
<dbReference type="GO" id="GO:0005737">
    <property type="term" value="C:cytoplasm"/>
    <property type="evidence" value="ECO:0007669"/>
    <property type="project" value="UniProtKB-SubCell"/>
</dbReference>
<protein>
    <recommendedName>
        <fullName evidence="6">Ribosomal RNA small subunit methyltransferase H</fullName>
        <ecNumber evidence="6">2.1.1.199</ecNumber>
    </recommendedName>
    <alternativeName>
        <fullName evidence="6">16S rRNA m(4)C1402 methyltransferase</fullName>
    </alternativeName>
    <alternativeName>
        <fullName evidence="6">rRNA (cytosine-N(4)-)-methyltransferase RsmH</fullName>
    </alternativeName>
</protein>
<accession>A0A7V4XQI5</accession>
<dbReference type="HAMAP" id="MF_01007">
    <property type="entry name" value="16SrRNA_methyltr_H"/>
    <property type="match status" value="1"/>
</dbReference>
<dbReference type="PANTHER" id="PTHR11265:SF0">
    <property type="entry name" value="12S RRNA N4-METHYLCYTIDINE METHYLTRANSFERASE"/>
    <property type="match status" value="1"/>
</dbReference>
<dbReference type="PIRSF" id="PIRSF004486">
    <property type="entry name" value="MraW"/>
    <property type="match status" value="1"/>
</dbReference>
<evidence type="ECO:0000256" key="5">
    <source>
        <dbReference type="ARBA" id="ARBA00022691"/>
    </source>
</evidence>
<dbReference type="GO" id="GO:0071424">
    <property type="term" value="F:rRNA (cytosine-N4-)-methyltransferase activity"/>
    <property type="evidence" value="ECO:0007669"/>
    <property type="project" value="UniProtKB-UniRule"/>
</dbReference>
<organism evidence="8">
    <name type="scientific">Acidobacterium capsulatum</name>
    <dbReference type="NCBI Taxonomy" id="33075"/>
    <lineage>
        <taxon>Bacteria</taxon>
        <taxon>Pseudomonadati</taxon>
        <taxon>Acidobacteriota</taxon>
        <taxon>Terriglobia</taxon>
        <taxon>Terriglobales</taxon>
        <taxon>Acidobacteriaceae</taxon>
        <taxon>Acidobacterium</taxon>
    </lineage>
</organism>
<dbReference type="Pfam" id="PF01795">
    <property type="entry name" value="Methyltransf_5"/>
    <property type="match status" value="1"/>
</dbReference>
<name>A0A7V4XQI5_9BACT</name>
<comment type="subcellular location">
    <subcellularLocation>
        <location evidence="6">Cytoplasm</location>
    </subcellularLocation>
</comment>
<dbReference type="InterPro" id="IPR002903">
    <property type="entry name" value="RsmH"/>
</dbReference>
<feature type="region of interest" description="Disordered" evidence="7">
    <location>
        <begin position="273"/>
        <end position="297"/>
    </location>
</feature>
<dbReference type="InterPro" id="IPR023397">
    <property type="entry name" value="SAM-dep_MeTrfase_MraW_recog"/>
</dbReference>
<keyword evidence="4 6" id="KW-0808">Transferase</keyword>
<dbReference type="InterPro" id="IPR029063">
    <property type="entry name" value="SAM-dependent_MTases_sf"/>
</dbReference>
<feature type="binding site" evidence="6">
    <location>
        <position position="106"/>
    </location>
    <ligand>
        <name>S-adenosyl-L-methionine</name>
        <dbReference type="ChEBI" id="CHEBI:59789"/>
    </ligand>
</feature>
<dbReference type="EMBL" id="DTKL01000010">
    <property type="protein sequence ID" value="HGY93247.1"/>
    <property type="molecule type" value="Genomic_DNA"/>
</dbReference>
<evidence type="ECO:0000256" key="1">
    <source>
        <dbReference type="ARBA" id="ARBA00010396"/>
    </source>
</evidence>
<keyword evidence="3 6" id="KW-0489">Methyltransferase</keyword>
<feature type="binding site" evidence="6">
    <location>
        <position position="113"/>
    </location>
    <ligand>
        <name>S-adenosyl-L-methionine</name>
        <dbReference type="ChEBI" id="CHEBI:59789"/>
    </ligand>
</feature>
<reference evidence="8" key="1">
    <citation type="journal article" date="2020" name="mSystems">
        <title>Genome- and Community-Level Interaction Insights into Carbon Utilization and Element Cycling Functions of Hydrothermarchaeota in Hydrothermal Sediment.</title>
        <authorList>
            <person name="Zhou Z."/>
            <person name="Liu Y."/>
            <person name="Xu W."/>
            <person name="Pan J."/>
            <person name="Luo Z.H."/>
            <person name="Li M."/>
        </authorList>
    </citation>
    <scope>NUCLEOTIDE SEQUENCE [LARGE SCALE GENOMIC DNA]</scope>
    <source>
        <strain evidence="8">SpSt-855</strain>
    </source>
</reference>
<comment type="function">
    <text evidence="6">Specifically methylates the N4 position of cytidine in position 1402 (C1402) of 16S rRNA.</text>
</comment>
<evidence type="ECO:0000256" key="2">
    <source>
        <dbReference type="ARBA" id="ARBA00022552"/>
    </source>
</evidence>
<proteinExistence type="inferred from homology"/>
<feature type="binding site" evidence="6">
    <location>
        <position position="88"/>
    </location>
    <ligand>
        <name>S-adenosyl-L-methionine</name>
        <dbReference type="ChEBI" id="CHEBI:59789"/>
    </ligand>
</feature>
<dbReference type="AlphaFoldDB" id="A0A7V4XQI5"/>
<dbReference type="PANTHER" id="PTHR11265">
    <property type="entry name" value="S-ADENOSYL-METHYLTRANSFERASE MRAW"/>
    <property type="match status" value="1"/>
</dbReference>
<dbReference type="SUPFAM" id="SSF81799">
    <property type="entry name" value="Putative methyltransferase TM0872, insert domain"/>
    <property type="match status" value="1"/>
</dbReference>
<keyword evidence="6" id="KW-0963">Cytoplasm</keyword>
<evidence type="ECO:0000256" key="3">
    <source>
        <dbReference type="ARBA" id="ARBA00022603"/>
    </source>
</evidence>
<comment type="caution">
    <text evidence="8">The sequence shown here is derived from an EMBL/GenBank/DDBJ whole genome shotgun (WGS) entry which is preliminary data.</text>
</comment>
<keyword evidence="5 6" id="KW-0949">S-adenosyl-L-methionine</keyword>
<sequence>MERERHVPVLLQDAIRYLNVRRGGTYVDATLGLAGHSSAIARLLGPGGTLIAFDRDPDAMELAKPRLDALRAELGSEMPKVILHSTEFSEAEDLIEQGSLDGLLADFGVSSLQFDEAHRGFSFQADGPLDMRMNPRVGLTAAQVVNQFGEKELADLIYEFGEERRSRRIARAIVRARPVSTTAQLARVVSAAAPAMKSERIHPATRTFQALRIYVNQELGQIEALLKVAPKLLRKSGRLVVISFHSLEDRIAKDALREGGQQGIYEVLTRKPVTAGEEETDRNPRARSAKLRAAEKK</sequence>
<keyword evidence="2 6" id="KW-0698">rRNA processing</keyword>
<dbReference type="EC" id="2.1.1.199" evidence="6"/>
<dbReference type="GO" id="GO:0070475">
    <property type="term" value="P:rRNA base methylation"/>
    <property type="evidence" value="ECO:0007669"/>
    <property type="project" value="UniProtKB-UniRule"/>
</dbReference>
<feature type="binding site" evidence="6">
    <location>
        <position position="54"/>
    </location>
    <ligand>
        <name>S-adenosyl-L-methionine</name>
        <dbReference type="ChEBI" id="CHEBI:59789"/>
    </ligand>
</feature>
<dbReference type="Gene3D" id="3.40.50.150">
    <property type="entry name" value="Vaccinia Virus protein VP39"/>
    <property type="match status" value="1"/>
</dbReference>
<evidence type="ECO:0000256" key="6">
    <source>
        <dbReference type="HAMAP-Rule" id="MF_01007"/>
    </source>
</evidence>
<comment type="catalytic activity">
    <reaction evidence="6">
        <text>cytidine(1402) in 16S rRNA + S-adenosyl-L-methionine = N(4)-methylcytidine(1402) in 16S rRNA + S-adenosyl-L-homocysteine + H(+)</text>
        <dbReference type="Rhea" id="RHEA:42928"/>
        <dbReference type="Rhea" id="RHEA-COMP:10286"/>
        <dbReference type="Rhea" id="RHEA-COMP:10287"/>
        <dbReference type="ChEBI" id="CHEBI:15378"/>
        <dbReference type="ChEBI" id="CHEBI:57856"/>
        <dbReference type="ChEBI" id="CHEBI:59789"/>
        <dbReference type="ChEBI" id="CHEBI:74506"/>
        <dbReference type="ChEBI" id="CHEBI:82748"/>
        <dbReference type="EC" id="2.1.1.199"/>
    </reaction>
</comment>
<dbReference type="SUPFAM" id="SSF53335">
    <property type="entry name" value="S-adenosyl-L-methionine-dependent methyltransferases"/>
    <property type="match status" value="1"/>
</dbReference>
<dbReference type="NCBIfam" id="TIGR00006">
    <property type="entry name" value="16S rRNA (cytosine(1402)-N(4))-methyltransferase RsmH"/>
    <property type="match status" value="1"/>
</dbReference>
<comment type="similarity">
    <text evidence="1 6">Belongs to the methyltransferase superfamily. RsmH family.</text>
</comment>
<feature type="binding site" evidence="6">
    <location>
        <begin position="34"/>
        <end position="36"/>
    </location>
    <ligand>
        <name>S-adenosyl-L-methionine</name>
        <dbReference type="ChEBI" id="CHEBI:59789"/>
    </ligand>
</feature>
<evidence type="ECO:0000256" key="7">
    <source>
        <dbReference type="SAM" id="MobiDB-lite"/>
    </source>
</evidence>
<dbReference type="FunFam" id="1.10.150.170:FF:000003">
    <property type="entry name" value="Ribosomal RNA small subunit methyltransferase H"/>
    <property type="match status" value="1"/>
</dbReference>